<evidence type="ECO:0000256" key="2">
    <source>
        <dbReference type="ARBA" id="ARBA00022679"/>
    </source>
</evidence>
<sequence length="335" mass="34942">MTGSDNKLVAALRSSLKEAEFLRAQNAKLTAAISEPIAIVGMACRYPGGVTSPEDLWRLVADEVDAISDFPSNRGWNTDQLYDPTGERPRTTYVRQGGFLHQADRFDPAFFGISPNEALLMDPQQRLLLECSWEAIERAGIDPVSLRGSATGVFAGVMYHDYPANANTGAVASGRVSYTLGLEGPTVTVDTACSSSLVALHTATQALRAGECSLALVGGVAVMATPEAFVEFSRQKGLSPDGRCRSYAAAADGAAWAEGAGVLLVERLSDARRNGHPVLAVVRGSAVNSDGASNGLFAPNGPSQQRVIGQALAVAGLSPVDVDVVEGHGTGTVLG</sequence>
<evidence type="ECO:0000256" key="1">
    <source>
        <dbReference type="ARBA" id="ARBA00001957"/>
    </source>
</evidence>
<dbReference type="PANTHER" id="PTHR43775:SF51">
    <property type="entry name" value="INACTIVE PHENOLPHTHIOCEROL SYNTHESIS POLYKETIDE SYNTHASE TYPE I PKS1-RELATED"/>
    <property type="match status" value="1"/>
</dbReference>
<keyword evidence="2" id="KW-0808">Transferase</keyword>
<dbReference type="InterPro" id="IPR015083">
    <property type="entry name" value="NorB/c/GfsB-D-like_docking"/>
</dbReference>
<proteinExistence type="predicted"/>
<dbReference type="PROSITE" id="PS52004">
    <property type="entry name" value="KS3_2"/>
    <property type="match status" value="1"/>
</dbReference>
<dbReference type="EMBL" id="JBHMCY010000144">
    <property type="protein sequence ID" value="MFB9467757.1"/>
    <property type="molecule type" value="Genomic_DNA"/>
</dbReference>
<keyword evidence="3" id="KW-0511">Multifunctional enzyme</keyword>
<dbReference type="InterPro" id="IPR020841">
    <property type="entry name" value="PKS_Beta-ketoAc_synthase_dom"/>
</dbReference>
<evidence type="ECO:0000313" key="7">
    <source>
        <dbReference type="Proteomes" id="UP001589709"/>
    </source>
</evidence>
<dbReference type="InterPro" id="IPR014031">
    <property type="entry name" value="Ketoacyl_synth_C"/>
</dbReference>
<dbReference type="SMART" id="SM00825">
    <property type="entry name" value="PKS_KS"/>
    <property type="match status" value="1"/>
</dbReference>
<dbReference type="Pfam" id="PF00109">
    <property type="entry name" value="ketoacyl-synt"/>
    <property type="match status" value="1"/>
</dbReference>
<accession>A0ABV5NBT3</accession>
<dbReference type="CDD" id="cd00833">
    <property type="entry name" value="PKS"/>
    <property type="match status" value="1"/>
</dbReference>
<dbReference type="PANTHER" id="PTHR43775">
    <property type="entry name" value="FATTY ACID SYNTHASE"/>
    <property type="match status" value="1"/>
</dbReference>
<comment type="caution">
    <text evidence="6">The sequence shown here is derived from an EMBL/GenBank/DDBJ whole genome shotgun (WGS) entry which is preliminary data.</text>
</comment>
<name>A0ABV5NBT3_9ACTN</name>
<dbReference type="InterPro" id="IPR018201">
    <property type="entry name" value="Ketoacyl_synth_AS"/>
</dbReference>
<evidence type="ECO:0000256" key="4">
    <source>
        <dbReference type="ARBA" id="ARBA00023315"/>
    </source>
</evidence>
<evidence type="ECO:0000256" key="3">
    <source>
        <dbReference type="ARBA" id="ARBA00023268"/>
    </source>
</evidence>
<dbReference type="Pfam" id="PF08990">
    <property type="entry name" value="Docking"/>
    <property type="match status" value="1"/>
</dbReference>
<reference evidence="6 7" key="1">
    <citation type="submission" date="2024-09" db="EMBL/GenBank/DDBJ databases">
        <authorList>
            <person name="Sun Q."/>
            <person name="Mori K."/>
        </authorList>
    </citation>
    <scope>NUCLEOTIDE SEQUENCE [LARGE SCALE GENOMIC DNA]</scope>
    <source>
        <strain evidence="6 7">JCM 6917</strain>
    </source>
</reference>
<dbReference type="InterPro" id="IPR014030">
    <property type="entry name" value="Ketoacyl_synth_N"/>
</dbReference>
<gene>
    <name evidence="6" type="ORF">ACFF45_35045</name>
</gene>
<dbReference type="InterPro" id="IPR050091">
    <property type="entry name" value="PKS_NRPS_Biosynth_Enz"/>
</dbReference>
<feature type="domain" description="Ketosynthase family 3 (KS3)" evidence="5">
    <location>
        <begin position="34"/>
        <end position="335"/>
    </location>
</feature>
<dbReference type="PROSITE" id="PS00606">
    <property type="entry name" value="KS3_1"/>
    <property type="match status" value="1"/>
</dbReference>
<dbReference type="SUPFAM" id="SSF53901">
    <property type="entry name" value="Thiolase-like"/>
    <property type="match status" value="1"/>
</dbReference>
<keyword evidence="4" id="KW-0012">Acyltransferase</keyword>
<dbReference type="Gene3D" id="3.40.47.10">
    <property type="match status" value="1"/>
</dbReference>
<dbReference type="Proteomes" id="UP001589709">
    <property type="component" value="Unassembled WGS sequence"/>
</dbReference>
<evidence type="ECO:0000313" key="6">
    <source>
        <dbReference type="EMBL" id="MFB9467757.1"/>
    </source>
</evidence>
<dbReference type="RefSeq" id="WP_381351070.1">
    <property type="nucleotide sequence ID" value="NZ_JBHMCY010000144.1"/>
</dbReference>
<dbReference type="InterPro" id="IPR016039">
    <property type="entry name" value="Thiolase-like"/>
</dbReference>
<feature type="non-terminal residue" evidence="6">
    <location>
        <position position="335"/>
    </location>
</feature>
<comment type="cofactor">
    <cofactor evidence="1">
        <name>pantetheine 4'-phosphate</name>
        <dbReference type="ChEBI" id="CHEBI:47942"/>
    </cofactor>
</comment>
<dbReference type="Pfam" id="PF02801">
    <property type="entry name" value="Ketoacyl-synt_C"/>
    <property type="match status" value="1"/>
</dbReference>
<evidence type="ECO:0000259" key="5">
    <source>
        <dbReference type="PROSITE" id="PS52004"/>
    </source>
</evidence>
<protein>
    <submittedName>
        <fullName evidence="6">Beta-ketoacyl synthase N-terminal-like domain-containing protein</fullName>
    </submittedName>
</protein>
<organism evidence="6 7">
    <name type="scientific">Streptomyces cinereospinus</name>
    <dbReference type="NCBI Taxonomy" id="285561"/>
    <lineage>
        <taxon>Bacteria</taxon>
        <taxon>Bacillati</taxon>
        <taxon>Actinomycetota</taxon>
        <taxon>Actinomycetes</taxon>
        <taxon>Kitasatosporales</taxon>
        <taxon>Streptomycetaceae</taxon>
        <taxon>Streptomyces</taxon>
    </lineage>
</organism>
<keyword evidence="7" id="KW-1185">Reference proteome</keyword>